<organism evidence="3 4">
    <name type="scientific">Candidatus Desulfatibia profunda</name>
    <dbReference type="NCBI Taxonomy" id="2841695"/>
    <lineage>
        <taxon>Bacteria</taxon>
        <taxon>Pseudomonadati</taxon>
        <taxon>Thermodesulfobacteriota</taxon>
        <taxon>Desulfobacteria</taxon>
        <taxon>Desulfobacterales</taxon>
        <taxon>Desulfobacterales incertae sedis</taxon>
        <taxon>Candidatus Desulfatibia</taxon>
    </lineage>
</organism>
<dbReference type="SUPFAM" id="SSF53697">
    <property type="entry name" value="SIS domain"/>
    <property type="match status" value="1"/>
</dbReference>
<dbReference type="PROSITE" id="PS51464">
    <property type="entry name" value="SIS"/>
    <property type="match status" value="1"/>
</dbReference>
<dbReference type="NCBIfam" id="TIGR03127">
    <property type="entry name" value="RuMP_HxlB"/>
    <property type="match status" value="1"/>
</dbReference>
<protein>
    <submittedName>
        <fullName evidence="3">SIS domain-containing protein</fullName>
    </submittedName>
</protein>
<dbReference type="Proteomes" id="UP000603434">
    <property type="component" value="Unassembled WGS sequence"/>
</dbReference>
<name>A0A8J6NWZ9_9BACT</name>
<dbReference type="Gene3D" id="3.40.50.10490">
    <property type="entry name" value="Glucose-6-phosphate isomerase like protein, domain 1"/>
    <property type="match status" value="1"/>
</dbReference>
<dbReference type="InterPro" id="IPR046348">
    <property type="entry name" value="SIS_dom_sf"/>
</dbReference>
<dbReference type="EMBL" id="JACNJH010000177">
    <property type="protein sequence ID" value="MBC8362248.1"/>
    <property type="molecule type" value="Genomic_DNA"/>
</dbReference>
<feature type="domain" description="SIS" evidence="2">
    <location>
        <begin position="43"/>
        <end position="186"/>
    </location>
</feature>
<evidence type="ECO:0000313" key="4">
    <source>
        <dbReference type="Proteomes" id="UP000603434"/>
    </source>
</evidence>
<dbReference type="GO" id="GO:1901135">
    <property type="term" value="P:carbohydrate derivative metabolic process"/>
    <property type="evidence" value="ECO:0007669"/>
    <property type="project" value="InterPro"/>
</dbReference>
<dbReference type="Pfam" id="PF01380">
    <property type="entry name" value="SIS"/>
    <property type="match status" value="1"/>
</dbReference>
<comment type="caution">
    <text evidence="3">The sequence shown here is derived from an EMBL/GenBank/DDBJ whole genome shotgun (WGS) entry which is preliminary data.</text>
</comment>
<evidence type="ECO:0000259" key="2">
    <source>
        <dbReference type="PROSITE" id="PS51464"/>
    </source>
</evidence>
<sequence>MQNVKSTIAAKAGKFKIQELVEAVLEENRRLIQCLGDEAVELFIQRILSANSIFFAAQGRAGFILRCFCMRLMHLGFQVYFCGETITPAIGSDDLLIVLSGSGETASTLEAVRSAKERNAITCGILGNLDSRIGALVNVNIHLPGTTKLCRDDEPHSLQMAGSLFEQSAFLFLEAVVLNLYQQRKNDVGRISSRHAVIE</sequence>
<evidence type="ECO:0000256" key="1">
    <source>
        <dbReference type="ARBA" id="ARBA00009235"/>
    </source>
</evidence>
<dbReference type="PANTHER" id="PTHR43443:SF1">
    <property type="entry name" value="3-HEXULOSE-6-PHOSPHATE ISOMERASE"/>
    <property type="match status" value="1"/>
</dbReference>
<gene>
    <name evidence="3" type="ORF">H8E23_12720</name>
</gene>
<dbReference type="InterPro" id="IPR001347">
    <property type="entry name" value="SIS_dom"/>
</dbReference>
<proteinExistence type="inferred from homology"/>
<comment type="similarity">
    <text evidence="1">Belongs to the SIS family. PHI subfamily.</text>
</comment>
<dbReference type="InterPro" id="IPR017552">
    <property type="entry name" value="PHI/rmpB"/>
</dbReference>
<evidence type="ECO:0000313" key="3">
    <source>
        <dbReference type="EMBL" id="MBC8362248.1"/>
    </source>
</evidence>
<dbReference type="PANTHER" id="PTHR43443">
    <property type="entry name" value="3-HEXULOSE-6-PHOSPHATE ISOMERASE"/>
    <property type="match status" value="1"/>
</dbReference>
<dbReference type="GO" id="GO:0097367">
    <property type="term" value="F:carbohydrate derivative binding"/>
    <property type="evidence" value="ECO:0007669"/>
    <property type="project" value="InterPro"/>
</dbReference>
<dbReference type="AlphaFoldDB" id="A0A8J6NWZ9"/>
<dbReference type="GO" id="GO:0016853">
    <property type="term" value="F:isomerase activity"/>
    <property type="evidence" value="ECO:0007669"/>
    <property type="project" value="InterPro"/>
</dbReference>
<dbReference type="CDD" id="cd05005">
    <property type="entry name" value="SIS_PHI"/>
    <property type="match status" value="1"/>
</dbReference>
<reference evidence="3 4" key="1">
    <citation type="submission" date="2020-08" db="EMBL/GenBank/DDBJ databases">
        <title>Bridging the membrane lipid divide: bacteria of the FCB group superphylum have the potential to synthesize archaeal ether lipids.</title>
        <authorList>
            <person name="Villanueva L."/>
            <person name="Von Meijenfeldt F.A.B."/>
            <person name="Westbye A.B."/>
            <person name="Yadav S."/>
            <person name="Hopmans E.C."/>
            <person name="Dutilh B.E."/>
            <person name="Sinninghe Damste J.S."/>
        </authorList>
    </citation>
    <scope>NUCLEOTIDE SEQUENCE [LARGE SCALE GENOMIC DNA]</scope>
    <source>
        <strain evidence="3">NIOZ-UU30</strain>
    </source>
</reference>
<accession>A0A8J6NWZ9</accession>